<organism evidence="2 3">
    <name type="scientific">Aspergillus wentii DTO 134E9</name>
    <dbReference type="NCBI Taxonomy" id="1073089"/>
    <lineage>
        <taxon>Eukaryota</taxon>
        <taxon>Fungi</taxon>
        <taxon>Dikarya</taxon>
        <taxon>Ascomycota</taxon>
        <taxon>Pezizomycotina</taxon>
        <taxon>Eurotiomycetes</taxon>
        <taxon>Eurotiomycetidae</taxon>
        <taxon>Eurotiales</taxon>
        <taxon>Aspergillaceae</taxon>
        <taxon>Aspergillus</taxon>
        <taxon>Aspergillus subgen. Cremei</taxon>
    </lineage>
</organism>
<dbReference type="Proteomes" id="UP000184383">
    <property type="component" value="Unassembled WGS sequence"/>
</dbReference>
<evidence type="ECO:0000313" key="2">
    <source>
        <dbReference type="EMBL" id="OJJ36703.1"/>
    </source>
</evidence>
<dbReference type="OrthoDB" id="4403254at2759"/>
<accession>A0A1L9RPA4</accession>
<protein>
    <submittedName>
        <fullName evidence="2">Uncharacterized protein</fullName>
    </submittedName>
</protein>
<sequence>MSSPPSNSGRGNWRANVSYFRQIRDEPHPYSRIRRNVNPWTRPRSNAIIGDANGSGRPEILWGLPAHTAPGGLLYRDPNQDARPATIEEETPYWNAENRNEARLAEKARIARWMMPQSEMTASPNMHPEWRLHHDYFLWACRGDVEEIASQMQAVYAFSSPLNPSFIAERLSGPRAFQQISFLLAYLPGETRTLQRAIARGILYEANLIDPEITYGRRLRRLRQFNCRDPRYSPPVMPPDAPPLWRRYFDAFLLMFLGVPPHDIIIKHGWLFPAGLSVDFLRVRLSQLAHIGLSNTEVTRAFEHRKSIVINRGSLNARRPRGTPRGPSRRARSVVTEQDVLAMLGIE</sequence>
<dbReference type="RefSeq" id="XP_040690379.1">
    <property type="nucleotide sequence ID" value="XM_040830579.1"/>
</dbReference>
<dbReference type="GeneID" id="63746427"/>
<feature type="region of interest" description="Disordered" evidence="1">
    <location>
        <begin position="313"/>
        <end position="332"/>
    </location>
</feature>
<keyword evidence="3" id="KW-1185">Reference proteome</keyword>
<name>A0A1L9RPA4_ASPWE</name>
<dbReference type="AlphaFoldDB" id="A0A1L9RPA4"/>
<reference evidence="3" key="1">
    <citation type="journal article" date="2017" name="Genome Biol.">
        <title>Comparative genomics reveals high biological diversity and specific adaptations in the industrially and medically important fungal genus Aspergillus.</title>
        <authorList>
            <person name="de Vries R.P."/>
            <person name="Riley R."/>
            <person name="Wiebenga A."/>
            <person name="Aguilar-Osorio G."/>
            <person name="Amillis S."/>
            <person name="Uchima C.A."/>
            <person name="Anderluh G."/>
            <person name="Asadollahi M."/>
            <person name="Askin M."/>
            <person name="Barry K."/>
            <person name="Battaglia E."/>
            <person name="Bayram O."/>
            <person name="Benocci T."/>
            <person name="Braus-Stromeyer S.A."/>
            <person name="Caldana C."/>
            <person name="Canovas D."/>
            <person name="Cerqueira G.C."/>
            <person name="Chen F."/>
            <person name="Chen W."/>
            <person name="Choi C."/>
            <person name="Clum A."/>
            <person name="Dos Santos R.A."/>
            <person name="Damasio A.R."/>
            <person name="Diallinas G."/>
            <person name="Emri T."/>
            <person name="Fekete E."/>
            <person name="Flipphi M."/>
            <person name="Freyberg S."/>
            <person name="Gallo A."/>
            <person name="Gournas C."/>
            <person name="Habgood R."/>
            <person name="Hainaut M."/>
            <person name="Harispe M.L."/>
            <person name="Henrissat B."/>
            <person name="Hilden K.S."/>
            <person name="Hope R."/>
            <person name="Hossain A."/>
            <person name="Karabika E."/>
            <person name="Karaffa L."/>
            <person name="Karanyi Z."/>
            <person name="Krasevec N."/>
            <person name="Kuo A."/>
            <person name="Kusch H."/>
            <person name="LaButti K."/>
            <person name="Lagendijk E.L."/>
            <person name="Lapidus A."/>
            <person name="Levasseur A."/>
            <person name="Lindquist E."/>
            <person name="Lipzen A."/>
            <person name="Logrieco A.F."/>
            <person name="MacCabe A."/>
            <person name="Maekelae M.R."/>
            <person name="Malavazi I."/>
            <person name="Melin P."/>
            <person name="Meyer V."/>
            <person name="Mielnichuk N."/>
            <person name="Miskei M."/>
            <person name="Molnar A.P."/>
            <person name="Mule G."/>
            <person name="Ngan C.Y."/>
            <person name="Orejas M."/>
            <person name="Orosz E."/>
            <person name="Ouedraogo J.P."/>
            <person name="Overkamp K.M."/>
            <person name="Park H.-S."/>
            <person name="Perrone G."/>
            <person name="Piumi F."/>
            <person name="Punt P.J."/>
            <person name="Ram A.F."/>
            <person name="Ramon A."/>
            <person name="Rauscher S."/>
            <person name="Record E."/>
            <person name="Riano-Pachon D.M."/>
            <person name="Robert V."/>
            <person name="Roehrig J."/>
            <person name="Ruller R."/>
            <person name="Salamov A."/>
            <person name="Salih N.S."/>
            <person name="Samson R.A."/>
            <person name="Sandor E."/>
            <person name="Sanguinetti M."/>
            <person name="Schuetze T."/>
            <person name="Sepcic K."/>
            <person name="Shelest E."/>
            <person name="Sherlock G."/>
            <person name="Sophianopoulou V."/>
            <person name="Squina F.M."/>
            <person name="Sun H."/>
            <person name="Susca A."/>
            <person name="Todd R.B."/>
            <person name="Tsang A."/>
            <person name="Unkles S.E."/>
            <person name="van de Wiele N."/>
            <person name="van Rossen-Uffink D."/>
            <person name="Oliveira J.V."/>
            <person name="Vesth T.C."/>
            <person name="Visser J."/>
            <person name="Yu J.-H."/>
            <person name="Zhou M."/>
            <person name="Andersen M.R."/>
            <person name="Archer D.B."/>
            <person name="Baker S.E."/>
            <person name="Benoit I."/>
            <person name="Brakhage A.A."/>
            <person name="Braus G.H."/>
            <person name="Fischer R."/>
            <person name="Frisvad J.C."/>
            <person name="Goldman G.H."/>
            <person name="Houbraken J."/>
            <person name="Oakley B."/>
            <person name="Pocsi I."/>
            <person name="Scazzocchio C."/>
            <person name="Seiboth B."/>
            <person name="vanKuyk P.A."/>
            <person name="Wortman J."/>
            <person name="Dyer P.S."/>
            <person name="Grigoriev I.V."/>
        </authorList>
    </citation>
    <scope>NUCLEOTIDE SEQUENCE [LARGE SCALE GENOMIC DNA]</scope>
    <source>
        <strain evidence="3">DTO 134E9</strain>
    </source>
</reference>
<feature type="compositionally biased region" description="Basic residues" evidence="1">
    <location>
        <begin position="318"/>
        <end position="332"/>
    </location>
</feature>
<evidence type="ECO:0000313" key="3">
    <source>
        <dbReference type="Proteomes" id="UP000184383"/>
    </source>
</evidence>
<dbReference type="VEuPathDB" id="FungiDB:ASPWEDRAFT_170214"/>
<evidence type="ECO:0000256" key="1">
    <source>
        <dbReference type="SAM" id="MobiDB-lite"/>
    </source>
</evidence>
<gene>
    <name evidence="2" type="ORF">ASPWEDRAFT_170214</name>
</gene>
<dbReference type="EMBL" id="KV878211">
    <property type="protein sequence ID" value="OJJ36703.1"/>
    <property type="molecule type" value="Genomic_DNA"/>
</dbReference>
<proteinExistence type="predicted"/>